<organism evidence="1 2">
    <name type="scientific">Ancylostoma ceylanicum</name>
    <dbReference type="NCBI Taxonomy" id="53326"/>
    <lineage>
        <taxon>Eukaryota</taxon>
        <taxon>Metazoa</taxon>
        <taxon>Ecdysozoa</taxon>
        <taxon>Nematoda</taxon>
        <taxon>Chromadorea</taxon>
        <taxon>Rhabditida</taxon>
        <taxon>Rhabditina</taxon>
        <taxon>Rhabditomorpha</taxon>
        <taxon>Strongyloidea</taxon>
        <taxon>Ancylostomatidae</taxon>
        <taxon>Ancylostomatinae</taxon>
        <taxon>Ancylostoma</taxon>
    </lineage>
</organism>
<name>A0A016SCY3_9BILA</name>
<keyword evidence="2" id="KW-1185">Reference proteome</keyword>
<reference evidence="2" key="1">
    <citation type="journal article" date="2015" name="Nat. Genet.">
        <title>The genome and transcriptome of the zoonotic hookworm Ancylostoma ceylanicum identify infection-specific gene families.</title>
        <authorList>
            <person name="Schwarz E.M."/>
            <person name="Hu Y."/>
            <person name="Antoshechkin I."/>
            <person name="Miller M.M."/>
            <person name="Sternberg P.W."/>
            <person name="Aroian R.V."/>
        </authorList>
    </citation>
    <scope>NUCLEOTIDE SEQUENCE</scope>
    <source>
        <strain evidence="2">HY135</strain>
    </source>
</reference>
<evidence type="ECO:0000313" key="2">
    <source>
        <dbReference type="Proteomes" id="UP000024635"/>
    </source>
</evidence>
<evidence type="ECO:0000313" key="1">
    <source>
        <dbReference type="EMBL" id="EYB88139.1"/>
    </source>
</evidence>
<dbReference type="EMBL" id="JARK01001588">
    <property type="protein sequence ID" value="EYB88139.1"/>
    <property type="molecule type" value="Genomic_DNA"/>
</dbReference>
<dbReference type="Proteomes" id="UP000024635">
    <property type="component" value="Unassembled WGS sequence"/>
</dbReference>
<gene>
    <name evidence="1" type="primary">Acey_s0252.g240</name>
    <name evidence="1" type="ORF">Y032_0252g240</name>
</gene>
<accession>A0A016SCY3</accession>
<sequence length="99" mass="11276">MVFKALFYPTALCKTSSHNKAPVHTSSPMLVMPLGDALLTSVQWRTPDISADPFLEQVLTFRYHTAPRAPLDSLRRVVCTLWRNCTLNSSIVPSRNYYY</sequence>
<proteinExistence type="predicted"/>
<protein>
    <submittedName>
        <fullName evidence="1">Uncharacterized protein</fullName>
    </submittedName>
</protein>
<dbReference type="AlphaFoldDB" id="A0A016SCY3"/>
<comment type="caution">
    <text evidence="1">The sequence shown here is derived from an EMBL/GenBank/DDBJ whole genome shotgun (WGS) entry which is preliminary data.</text>
</comment>